<sequence length="83" mass="9420">MRLLQPGLSEDKQKMARLFTSWLLDIGDGKIGEMEDNNNSSLSWITIPEEYFIPDDDAGLSSLIGFIYNHETLQKSTAKDLQQ</sequence>
<reference evidence="1" key="1">
    <citation type="journal article" date="2022" name="Int. J. Mol. Sci.">
        <title>Draft Genome of Tanacetum Coccineum: Genomic Comparison of Closely Related Tanacetum-Family Plants.</title>
        <authorList>
            <person name="Yamashiro T."/>
            <person name="Shiraishi A."/>
            <person name="Nakayama K."/>
            <person name="Satake H."/>
        </authorList>
    </citation>
    <scope>NUCLEOTIDE SEQUENCE</scope>
</reference>
<comment type="caution">
    <text evidence="1">The sequence shown here is derived from an EMBL/GenBank/DDBJ whole genome shotgun (WGS) entry which is preliminary data.</text>
</comment>
<keyword evidence="1" id="KW-0067">ATP-binding</keyword>
<proteinExistence type="predicted"/>
<protein>
    <submittedName>
        <fullName evidence="1">DNA helicase</fullName>
    </submittedName>
</protein>
<feature type="non-terminal residue" evidence="1">
    <location>
        <position position="83"/>
    </location>
</feature>
<dbReference type="EMBL" id="BQNB010010454">
    <property type="protein sequence ID" value="GJS77534.1"/>
    <property type="molecule type" value="Genomic_DNA"/>
</dbReference>
<keyword evidence="1" id="KW-0547">Nucleotide-binding</keyword>
<reference evidence="1" key="2">
    <citation type="submission" date="2022-01" db="EMBL/GenBank/DDBJ databases">
        <authorList>
            <person name="Yamashiro T."/>
            <person name="Shiraishi A."/>
            <person name="Satake H."/>
            <person name="Nakayama K."/>
        </authorList>
    </citation>
    <scope>NUCLEOTIDE SEQUENCE</scope>
</reference>
<organism evidence="1 2">
    <name type="scientific">Tanacetum coccineum</name>
    <dbReference type="NCBI Taxonomy" id="301880"/>
    <lineage>
        <taxon>Eukaryota</taxon>
        <taxon>Viridiplantae</taxon>
        <taxon>Streptophyta</taxon>
        <taxon>Embryophyta</taxon>
        <taxon>Tracheophyta</taxon>
        <taxon>Spermatophyta</taxon>
        <taxon>Magnoliopsida</taxon>
        <taxon>eudicotyledons</taxon>
        <taxon>Gunneridae</taxon>
        <taxon>Pentapetalae</taxon>
        <taxon>asterids</taxon>
        <taxon>campanulids</taxon>
        <taxon>Asterales</taxon>
        <taxon>Asteraceae</taxon>
        <taxon>Asteroideae</taxon>
        <taxon>Anthemideae</taxon>
        <taxon>Anthemidinae</taxon>
        <taxon>Tanacetum</taxon>
    </lineage>
</organism>
<dbReference type="GO" id="GO:0004386">
    <property type="term" value="F:helicase activity"/>
    <property type="evidence" value="ECO:0007669"/>
    <property type="project" value="UniProtKB-KW"/>
</dbReference>
<accession>A0ABQ4YIB3</accession>
<keyword evidence="1" id="KW-0347">Helicase</keyword>
<keyword evidence="2" id="KW-1185">Reference proteome</keyword>
<gene>
    <name evidence="1" type="ORF">Tco_0727415</name>
</gene>
<dbReference type="Proteomes" id="UP001151760">
    <property type="component" value="Unassembled WGS sequence"/>
</dbReference>
<keyword evidence="1" id="KW-0378">Hydrolase</keyword>
<evidence type="ECO:0000313" key="1">
    <source>
        <dbReference type="EMBL" id="GJS77534.1"/>
    </source>
</evidence>
<evidence type="ECO:0000313" key="2">
    <source>
        <dbReference type="Proteomes" id="UP001151760"/>
    </source>
</evidence>
<name>A0ABQ4YIB3_9ASTR</name>